<dbReference type="EMBL" id="CP043494">
    <property type="protein sequence ID" value="WNG44854.1"/>
    <property type="molecule type" value="Genomic_DNA"/>
</dbReference>
<evidence type="ECO:0000313" key="1">
    <source>
        <dbReference type="EMBL" id="WNG44854.1"/>
    </source>
</evidence>
<evidence type="ECO:0000313" key="2">
    <source>
        <dbReference type="Proteomes" id="UP001611383"/>
    </source>
</evidence>
<organism evidence="1 2">
    <name type="scientific">Archangium minus</name>
    <dbReference type="NCBI Taxonomy" id="83450"/>
    <lineage>
        <taxon>Bacteria</taxon>
        <taxon>Pseudomonadati</taxon>
        <taxon>Myxococcota</taxon>
        <taxon>Myxococcia</taxon>
        <taxon>Myxococcales</taxon>
        <taxon>Cystobacterineae</taxon>
        <taxon>Archangiaceae</taxon>
        <taxon>Archangium</taxon>
    </lineage>
</organism>
<proteinExistence type="predicted"/>
<gene>
    <name evidence="1" type="ORF">F0U60_12680</name>
</gene>
<dbReference type="Proteomes" id="UP001611383">
    <property type="component" value="Chromosome"/>
</dbReference>
<evidence type="ECO:0008006" key="3">
    <source>
        <dbReference type="Google" id="ProtNLM"/>
    </source>
</evidence>
<reference evidence="1 2" key="1">
    <citation type="submission" date="2019-08" db="EMBL/GenBank/DDBJ databases">
        <title>Archangium and Cystobacter genomes.</title>
        <authorList>
            <person name="Chen I.-C.K."/>
            <person name="Wielgoss S."/>
        </authorList>
    </citation>
    <scope>NUCLEOTIDE SEQUENCE [LARGE SCALE GENOMIC DNA]</scope>
    <source>
        <strain evidence="1 2">Cbm 6</strain>
    </source>
</reference>
<sequence>MGDTPSWSGGRLGPYLVGRRSWDIGVGLGRIHEAHNLETGAFALVLDPGRVETWRSHTAWTVRATSQVLPPFIALEVELAPDSQAPAFDELPLMFDLLKGSLGHVRTRDRAEVHAHLTRKPQGAWPRQLLARGPWLLAGAGVAVAAGLALTLWPRPPESTQTQQAPAVAETALDEPIAFTDALDATPQVIGYPMPKAPFKEQRKPPCLEGTEVEIRGGCWVTLEARPPCPRSTAEFEGKCYMPVRKKDPPPSSLQP</sequence>
<protein>
    <recommendedName>
        <fullName evidence="3">Protein kinase</fullName>
    </recommendedName>
</protein>
<dbReference type="RefSeq" id="WP_395818500.1">
    <property type="nucleotide sequence ID" value="NZ_CP043494.1"/>
</dbReference>
<accession>A0ABY9WNZ8</accession>
<keyword evidence="2" id="KW-1185">Reference proteome</keyword>
<name>A0ABY9WNZ8_9BACT</name>